<sequence length="214" mass="25533">MKKNFVSNSTASVRMFKSDLMESLSKVRFYVPLIVYVPVIAFLSYQSLWQNQMSLVNFILWLLFGLGIWTITEYFLHRYVFHFEPKSGWGQRIHFIFHGVHHDYPNDAKRLVMPPSASIPMALGFYFLFKWLLPQNCDYPFFIGFIIGYLFYDMVHYALHHANFKSGFWKKLKQHHMLHHYSDSTKGYGVSWTFWDHIFRSNFENKKDGRTTGN</sequence>
<gene>
    <name evidence="16" type="ORF">OC25_17100</name>
</gene>
<keyword evidence="17" id="KW-1185">Reference proteome</keyword>
<keyword evidence="12 14" id="KW-0472">Membrane</keyword>
<dbReference type="GO" id="GO:0016020">
    <property type="term" value="C:membrane"/>
    <property type="evidence" value="ECO:0007669"/>
    <property type="project" value="InterPro"/>
</dbReference>
<reference evidence="16 17" key="1">
    <citation type="submission" date="2014-10" db="EMBL/GenBank/DDBJ databases">
        <title>Pedobacter Kyungheensis.</title>
        <authorList>
            <person name="Anderson B.M."/>
            <person name="Newman J.D."/>
        </authorList>
    </citation>
    <scope>NUCLEOTIDE SEQUENCE [LARGE SCALE GENOMIC DNA]</scope>
    <source>
        <strain evidence="16 17">KACC 16221</strain>
    </source>
</reference>
<feature type="transmembrane region" description="Helical" evidence="14">
    <location>
        <begin position="27"/>
        <end position="46"/>
    </location>
</feature>
<proteinExistence type="predicted"/>
<keyword evidence="3" id="KW-0444">Lipid biosynthesis</keyword>
<evidence type="ECO:0000313" key="17">
    <source>
        <dbReference type="Proteomes" id="UP000031246"/>
    </source>
</evidence>
<dbReference type="GO" id="GO:0080132">
    <property type="term" value="F:fatty acid 2-hydroxylase activity"/>
    <property type="evidence" value="ECO:0007669"/>
    <property type="project" value="InterPro"/>
</dbReference>
<evidence type="ECO:0000256" key="11">
    <source>
        <dbReference type="ARBA" id="ARBA00023098"/>
    </source>
</evidence>
<dbReference type="GO" id="GO:0006633">
    <property type="term" value="P:fatty acid biosynthetic process"/>
    <property type="evidence" value="ECO:0007669"/>
    <property type="project" value="UniProtKB-KW"/>
</dbReference>
<dbReference type="InterPro" id="IPR006694">
    <property type="entry name" value="Fatty_acid_hydroxylase"/>
</dbReference>
<evidence type="ECO:0000256" key="4">
    <source>
        <dbReference type="ARBA" id="ARBA00022692"/>
    </source>
</evidence>
<evidence type="ECO:0000256" key="6">
    <source>
        <dbReference type="ARBA" id="ARBA00022824"/>
    </source>
</evidence>
<keyword evidence="5" id="KW-0479">Metal-binding</keyword>
<evidence type="ECO:0000256" key="3">
    <source>
        <dbReference type="ARBA" id="ARBA00022516"/>
    </source>
</evidence>
<evidence type="ECO:0000256" key="9">
    <source>
        <dbReference type="ARBA" id="ARBA00022989"/>
    </source>
</evidence>
<evidence type="ECO:0000256" key="14">
    <source>
        <dbReference type="SAM" id="Phobius"/>
    </source>
</evidence>
<organism evidence="16 17">
    <name type="scientific">Pedobacter kyungheensis</name>
    <dbReference type="NCBI Taxonomy" id="1069985"/>
    <lineage>
        <taxon>Bacteria</taxon>
        <taxon>Pseudomonadati</taxon>
        <taxon>Bacteroidota</taxon>
        <taxon>Sphingobacteriia</taxon>
        <taxon>Sphingobacteriales</taxon>
        <taxon>Sphingobacteriaceae</taxon>
        <taxon>Pedobacter</taxon>
    </lineage>
</organism>
<keyword evidence="4 14" id="KW-0812">Transmembrane</keyword>
<feature type="transmembrane region" description="Helical" evidence="14">
    <location>
        <begin position="139"/>
        <end position="159"/>
    </location>
</feature>
<dbReference type="GO" id="GO:0005506">
    <property type="term" value="F:iron ion binding"/>
    <property type="evidence" value="ECO:0007669"/>
    <property type="project" value="InterPro"/>
</dbReference>
<dbReference type="InterPro" id="IPR014430">
    <property type="entry name" value="Scs7"/>
</dbReference>
<evidence type="ECO:0000256" key="13">
    <source>
        <dbReference type="ARBA" id="ARBA00023160"/>
    </source>
</evidence>
<evidence type="ECO:0000256" key="8">
    <source>
        <dbReference type="ARBA" id="ARBA00022833"/>
    </source>
</evidence>
<evidence type="ECO:0000259" key="15">
    <source>
        <dbReference type="Pfam" id="PF04116"/>
    </source>
</evidence>
<evidence type="ECO:0000256" key="2">
    <source>
        <dbReference type="ARBA" id="ARBA00004477"/>
    </source>
</evidence>
<keyword evidence="8" id="KW-0862">Zinc</keyword>
<evidence type="ECO:0000313" key="16">
    <source>
        <dbReference type="EMBL" id="KIA92389.1"/>
    </source>
</evidence>
<dbReference type="AlphaFoldDB" id="A0A0C1FWX8"/>
<feature type="domain" description="Fatty acid hydroxylase" evidence="15">
    <location>
        <begin position="63"/>
        <end position="200"/>
    </location>
</feature>
<keyword evidence="10" id="KW-0560">Oxidoreductase</keyword>
<keyword evidence="13" id="KW-0275">Fatty acid biosynthesis</keyword>
<name>A0A0C1FWX8_9SPHI</name>
<accession>A0A0C1FWX8</accession>
<feature type="transmembrane region" description="Helical" evidence="14">
    <location>
        <begin position="111"/>
        <end position="133"/>
    </location>
</feature>
<dbReference type="RefSeq" id="WP_039478494.1">
    <property type="nucleotide sequence ID" value="NZ_JSYN01000020.1"/>
</dbReference>
<dbReference type="EMBL" id="JSYN01000020">
    <property type="protein sequence ID" value="KIA92389.1"/>
    <property type="molecule type" value="Genomic_DNA"/>
</dbReference>
<evidence type="ECO:0000256" key="7">
    <source>
        <dbReference type="ARBA" id="ARBA00022832"/>
    </source>
</evidence>
<comment type="cofactor">
    <cofactor evidence="1">
        <name>Zn(2+)</name>
        <dbReference type="ChEBI" id="CHEBI:29105"/>
    </cofactor>
</comment>
<evidence type="ECO:0000256" key="12">
    <source>
        <dbReference type="ARBA" id="ARBA00023136"/>
    </source>
</evidence>
<protein>
    <submittedName>
        <fullName evidence="16">Fatty acid hydroxylase</fullName>
    </submittedName>
</protein>
<comment type="subcellular location">
    <subcellularLocation>
        <location evidence="2">Endoplasmic reticulum membrane</location>
        <topology evidence="2">Multi-pass membrane protein</topology>
    </subcellularLocation>
</comment>
<keyword evidence="9 14" id="KW-1133">Transmembrane helix</keyword>
<dbReference type="OrthoDB" id="9784228at2"/>
<keyword evidence="11" id="KW-0443">Lipid metabolism</keyword>
<evidence type="ECO:0000256" key="1">
    <source>
        <dbReference type="ARBA" id="ARBA00001947"/>
    </source>
</evidence>
<feature type="transmembrane region" description="Helical" evidence="14">
    <location>
        <begin position="58"/>
        <end position="76"/>
    </location>
</feature>
<dbReference type="PANTHER" id="PTHR12863:SF1">
    <property type="entry name" value="FATTY ACID 2-HYDROXYLASE"/>
    <property type="match status" value="1"/>
</dbReference>
<keyword evidence="6" id="KW-0256">Endoplasmic reticulum</keyword>
<dbReference type="Proteomes" id="UP000031246">
    <property type="component" value="Unassembled WGS sequence"/>
</dbReference>
<keyword evidence="7" id="KW-0276">Fatty acid metabolism</keyword>
<evidence type="ECO:0000256" key="10">
    <source>
        <dbReference type="ARBA" id="ARBA00023002"/>
    </source>
</evidence>
<dbReference type="PANTHER" id="PTHR12863">
    <property type="entry name" value="FATTY ACID HYDROXYLASE"/>
    <property type="match status" value="1"/>
</dbReference>
<evidence type="ECO:0000256" key="5">
    <source>
        <dbReference type="ARBA" id="ARBA00022723"/>
    </source>
</evidence>
<comment type="caution">
    <text evidence="16">The sequence shown here is derived from an EMBL/GenBank/DDBJ whole genome shotgun (WGS) entry which is preliminary data.</text>
</comment>
<dbReference type="Pfam" id="PF04116">
    <property type="entry name" value="FA_hydroxylase"/>
    <property type="match status" value="1"/>
</dbReference>